<organism evidence="1 2">
    <name type="scientific">Micromonospora pisi</name>
    <dbReference type="NCBI Taxonomy" id="589240"/>
    <lineage>
        <taxon>Bacteria</taxon>
        <taxon>Bacillati</taxon>
        <taxon>Actinomycetota</taxon>
        <taxon>Actinomycetes</taxon>
        <taxon>Micromonosporales</taxon>
        <taxon>Micromonosporaceae</taxon>
        <taxon>Micromonospora</taxon>
    </lineage>
</organism>
<sequence>MQIVGEKCPLADSIAVLASANVIRCVVRPLPPSRRTPRHAALPARRRRVRKGPFLYRKR</sequence>
<dbReference type="AlphaFoldDB" id="A0A495JFC4"/>
<evidence type="ECO:0000313" key="1">
    <source>
        <dbReference type="EMBL" id="RKR87545.1"/>
    </source>
</evidence>
<dbReference type="EMBL" id="RBKT01000001">
    <property type="protein sequence ID" value="RKR87545.1"/>
    <property type="molecule type" value="Genomic_DNA"/>
</dbReference>
<evidence type="ECO:0000313" key="2">
    <source>
        <dbReference type="Proteomes" id="UP000277671"/>
    </source>
</evidence>
<name>A0A495JFC4_9ACTN</name>
<accession>A0A495JFC4</accession>
<protein>
    <submittedName>
        <fullName evidence="1">Uncharacterized protein</fullName>
    </submittedName>
</protein>
<comment type="caution">
    <text evidence="1">The sequence shown here is derived from an EMBL/GenBank/DDBJ whole genome shotgun (WGS) entry which is preliminary data.</text>
</comment>
<keyword evidence="2" id="KW-1185">Reference proteome</keyword>
<proteinExistence type="predicted"/>
<reference evidence="1 2" key="1">
    <citation type="submission" date="2018-10" db="EMBL/GenBank/DDBJ databases">
        <title>Sequencing the genomes of 1000 actinobacteria strains.</title>
        <authorList>
            <person name="Klenk H.-P."/>
        </authorList>
    </citation>
    <scope>NUCLEOTIDE SEQUENCE [LARGE SCALE GENOMIC DNA]</scope>
    <source>
        <strain evidence="1 2">DSM 45175</strain>
    </source>
</reference>
<dbReference type="Proteomes" id="UP000277671">
    <property type="component" value="Unassembled WGS sequence"/>
</dbReference>
<gene>
    <name evidence="1" type="ORF">BDK92_1824</name>
</gene>